<accession>A0A8X8BJ47</accession>
<dbReference type="GO" id="GO:0005925">
    <property type="term" value="C:focal adhesion"/>
    <property type="evidence" value="ECO:0007669"/>
    <property type="project" value="TreeGrafter"/>
</dbReference>
<sequence length="410" mass="46880">MAPSHVLRCCQRVLAWVPVVFIALVVCWSYYAYVVELCIFVYLVIFHLSFVMFVWSYWKAIFSNPANPSKDADKEQFEREERPELQQEILRRVAKDLPLSTRTGTGGNLEPVEMQESINKENELPDSHAKFHVLFLFFVAAMFFISVLSLFSYHCWLVAKNRSTIEAFRAPVFRGGPDKNGFSLGFRKNVKEVFGDEKKYWLLPLFTSLGDGVNFPTRLVHVDVEQPASDTQSASARCNITENQSSHSSRPLSESQNRLLGNEHHYSEDGLSGNNHNIAGKPYGSLNQQFKDRISWAGDLNKKDASIKIDKLQFTDNGTYICDVKNPPDIEVTPGFIKLRVVEKVVYEGFICRRCQLIQHLELRVTELEEELAGLRCSRDLADLAQVSFREILCTLKVVREEIPDQTEVQ</sequence>
<evidence type="ECO:0000256" key="5">
    <source>
        <dbReference type="ARBA" id="ARBA00023136"/>
    </source>
</evidence>
<feature type="region of interest" description="Disordered" evidence="9">
    <location>
        <begin position="230"/>
        <end position="256"/>
    </location>
</feature>
<evidence type="ECO:0000256" key="4">
    <source>
        <dbReference type="ARBA" id="ARBA00022989"/>
    </source>
</evidence>
<evidence type="ECO:0000313" key="13">
    <source>
        <dbReference type="Proteomes" id="UP000886611"/>
    </source>
</evidence>
<evidence type="ECO:0000256" key="3">
    <source>
        <dbReference type="ARBA" id="ARBA00022729"/>
    </source>
</evidence>
<evidence type="ECO:0000256" key="6">
    <source>
        <dbReference type="ARBA" id="ARBA00023157"/>
    </source>
</evidence>
<comment type="subcellular location">
    <subcellularLocation>
        <location evidence="1">Membrane</location>
        <topology evidence="1">Single-pass type I membrane protein</topology>
    </subcellularLocation>
</comment>
<evidence type="ECO:0000256" key="1">
    <source>
        <dbReference type="ARBA" id="ARBA00004479"/>
    </source>
</evidence>
<dbReference type="GO" id="GO:0005886">
    <property type="term" value="C:plasma membrane"/>
    <property type="evidence" value="ECO:0007669"/>
    <property type="project" value="TreeGrafter"/>
</dbReference>
<dbReference type="Gene3D" id="2.60.40.10">
    <property type="entry name" value="Immunoglobulins"/>
    <property type="match status" value="1"/>
</dbReference>
<dbReference type="InterPro" id="IPR000920">
    <property type="entry name" value="Myelin_P0-rel"/>
</dbReference>
<dbReference type="InterPro" id="IPR013106">
    <property type="entry name" value="Ig_V-set"/>
</dbReference>
<evidence type="ECO:0000256" key="10">
    <source>
        <dbReference type="SAM" id="Phobius"/>
    </source>
</evidence>
<proteinExistence type="predicted"/>
<keyword evidence="7" id="KW-0325">Glycoprotein</keyword>
<dbReference type="InterPro" id="IPR036179">
    <property type="entry name" value="Ig-like_dom_sf"/>
</dbReference>
<dbReference type="GO" id="GO:0009986">
    <property type="term" value="C:cell surface"/>
    <property type="evidence" value="ECO:0007669"/>
    <property type="project" value="TreeGrafter"/>
</dbReference>
<evidence type="ECO:0000256" key="7">
    <source>
        <dbReference type="ARBA" id="ARBA00023180"/>
    </source>
</evidence>
<dbReference type="SUPFAM" id="SSF48726">
    <property type="entry name" value="Immunoglobulin"/>
    <property type="match status" value="1"/>
</dbReference>
<dbReference type="Pfam" id="PF07686">
    <property type="entry name" value="V-set"/>
    <property type="match status" value="1"/>
</dbReference>
<comment type="caution">
    <text evidence="12">The sequence shown here is derived from an EMBL/GenBank/DDBJ whole genome shotgun (WGS) entry which is preliminary data.</text>
</comment>
<name>A0A8X8BJ47_POLSE</name>
<keyword evidence="8" id="KW-0393">Immunoglobulin domain</keyword>
<gene>
    <name evidence="12" type="primary">Zdhhc2</name>
    <name evidence="12" type="ORF">GTO96_0013667</name>
</gene>
<dbReference type="Proteomes" id="UP000886611">
    <property type="component" value="Unassembled WGS sequence"/>
</dbReference>
<evidence type="ECO:0000313" key="12">
    <source>
        <dbReference type="EMBL" id="KAG2457271.1"/>
    </source>
</evidence>
<keyword evidence="6" id="KW-1015">Disulfide bond</keyword>
<reference evidence="12 13" key="1">
    <citation type="journal article" date="2021" name="Cell">
        <title>Tracing the genetic footprints of vertebrate landing in non-teleost ray-finned fishes.</title>
        <authorList>
            <person name="Bi X."/>
            <person name="Wang K."/>
            <person name="Yang L."/>
            <person name="Pan H."/>
            <person name="Jiang H."/>
            <person name="Wei Q."/>
            <person name="Fang M."/>
            <person name="Yu H."/>
            <person name="Zhu C."/>
            <person name="Cai Y."/>
            <person name="He Y."/>
            <person name="Gan X."/>
            <person name="Zeng H."/>
            <person name="Yu D."/>
            <person name="Zhu Y."/>
            <person name="Jiang H."/>
            <person name="Qiu Q."/>
            <person name="Yang H."/>
            <person name="Zhang Y.E."/>
            <person name="Wang W."/>
            <person name="Zhu M."/>
            <person name="He S."/>
            <person name="Zhang G."/>
        </authorList>
    </citation>
    <scope>NUCLEOTIDE SEQUENCE [LARGE SCALE GENOMIC DNA]</scope>
    <source>
        <strain evidence="12">Bchr_013</strain>
    </source>
</reference>
<evidence type="ECO:0000259" key="11">
    <source>
        <dbReference type="Pfam" id="PF07686"/>
    </source>
</evidence>
<dbReference type="PANTHER" id="PTHR13869:SF19">
    <property type="entry name" value="MYELIN PROTEIN ZERO-LIKE PROTEIN 1"/>
    <property type="match status" value="1"/>
</dbReference>
<feature type="non-terminal residue" evidence="12">
    <location>
        <position position="410"/>
    </location>
</feature>
<evidence type="ECO:0000256" key="2">
    <source>
        <dbReference type="ARBA" id="ARBA00022692"/>
    </source>
</evidence>
<dbReference type="EMBL" id="JAATIS010008602">
    <property type="protein sequence ID" value="KAG2457271.1"/>
    <property type="molecule type" value="Genomic_DNA"/>
</dbReference>
<feature type="transmembrane region" description="Helical" evidence="10">
    <location>
        <begin position="39"/>
        <end position="58"/>
    </location>
</feature>
<evidence type="ECO:0000256" key="8">
    <source>
        <dbReference type="ARBA" id="ARBA00023319"/>
    </source>
</evidence>
<feature type="domain" description="Immunoglobulin V-set" evidence="11">
    <location>
        <begin position="284"/>
        <end position="341"/>
    </location>
</feature>
<keyword evidence="5 10" id="KW-0472">Membrane</keyword>
<feature type="transmembrane region" description="Helical" evidence="10">
    <location>
        <begin position="133"/>
        <end position="153"/>
    </location>
</feature>
<dbReference type="PANTHER" id="PTHR13869">
    <property type="entry name" value="MYELIN P0 RELATED"/>
    <property type="match status" value="1"/>
</dbReference>
<keyword evidence="3" id="KW-0732">Signal</keyword>
<keyword evidence="2 10" id="KW-0812">Transmembrane</keyword>
<feature type="transmembrane region" description="Helical" evidence="10">
    <location>
        <begin position="12"/>
        <end position="33"/>
    </location>
</feature>
<dbReference type="AlphaFoldDB" id="A0A8X8BJ47"/>
<evidence type="ECO:0000256" key="9">
    <source>
        <dbReference type="SAM" id="MobiDB-lite"/>
    </source>
</evidence>
<protein>
    <submittedName>
        <fullName evidence="12">ZDHC2 Palmitoyltransferase</fullName>
    </submittedName>
</protein>
<keyword evidence="4 10" id="KW-1133">Transmembrane helix</keyword>
<dbReference type="InterPro" id="IPR013783">
    <property type="entry name" value="Ig-like_fold"/>
</dbReference>
<dbReference type="PRINTS" id="PR00213">
    <property type="entry name" value="MYELINP0"/>
</dbReference>
<keyword evidence="13" id="KW-1185">Reference proteome</keyword>
<feature type="non-terminal residue" evidence="12">
    <location>
        <position position="1"/>
    </location>
</feature>
<organism evidence="12 13">
    <name type="scientific">Polypterus senegalus</name>
    <name type="common">Senegal bichir</name>
    <dbReference type="NCBI Taxonomy" id="55291"/>
    <lineage>
        <taxon>Eukaryota</taxon>
        <taxon>Metazoa</taxon>
        <taxon>Chordata</taxon>
        <taxon>Craniata</taxon>
        <taxon>Vertebrata</taxon>
        <taxon>Euteleostomi</taxon>
        <taxon>Actinopterygii</taxon>
        <taxon>Polypteriformes</taxon>
        <taxon>Polypteridae</taxon>
        <taxon>Polypterus</taxon>
    </lineage>
</organism>